<dbReference type="GO" id="GO:0071916">
    <property type="term" value="F:dipeptide transmembrane transporter activity"/>
    <property type="evidence" value="ECO:0007669"/>
    <property type="project" value="TreeGrafter"/>
</dbReference>
<dbReference type="GO" id="GO:0005886">
    <property type="term" value="C:plasma membrane"/>
    <property type="evidence" value="ECO:0007669"/>
    <property type="project" value="UniProtKB-SubCell"/>
</dbReference>
<dbReference type="Gene3D" id="1.10.3720.10">
    <property type="entry name" value="MetI-like"/>
    <property type="match status" value="1"/>
</dbReference>
<feature type="transmembrane region" description="Helical" evidence="7">
    <location>
        <begin position="212"/>
        <end position="230"/>
    </location>
</feature>
<dbReference type="PANTHER" id="PTHR43163:SF6">
    <property type="entry name" value="DIPEPTIDE TRANSPORT SYSTEM PERMEASE PROTEIN DPPB-RELATED"/>
    <property type="match status" value="1"/>
</dbReference>
<keyword evidence="5 7" id="KW-1133">Transmembrane helix</keyword>
<dbReference type="CDD" id="cd06261">
    <property type="entry name" value="TM_PBP2"/>
    <property type="match status" value="1"/>
</dbReference>
<protein>
    <submittedName>
        <fullName evidence="9">ABC transporter permease</fullName>
    </submittedName>
</protein>
<sequence length="351" mass="38155">MTLAVANLGVYWRAIPRPLRIITSRLAMLVPQMFGVMMVTFLLVRLLPGDPALLLLGNMATPETIAAFREKLGLHLPLWEQFIHYIGNALHGDLGVSILTSNPVVTDLMERAPATLELIGYAMLLTILIGVTLAVISVVKAGGVVDIGSRVYGLAAGAIPDFWVGLLLIYFFFFILGWAPAPFGRIDTFVSPPDTITGFYTIDSLLAGDLNAFFSSVGRLILPVLTLAIVNAGALMKMTKTTFADIYRSDFIRHARASGLPERTIRRIALRNSLPPIITLVGFMFGFLLGAAVLVETIFAWGGLGQYAVQSVVNSDYPALQGFVVVAAAFILIVYTIVDILYELADPRIRV</sequence>
<comment type="subcellular location">
    <subcellularLocation>
        <location evidence="1 7">Cell membrane</location>
        <topology evidence="1 7">Multi-pass membrane protein</topology>
    </subcellularLocation>
</comment>
<organism evidence="9 10">
    <name type="scientific">Kaistia nematophila</name>
    <dbReference type="NCBI Taxonomy" id="2994654"/>
    <lineage>
        <taxon>Bacteria</taxon>
        <taxon>Pseudomonadati</taxon>
        <taxon>Pseudomonadota</taxon>
        <taxon>Alphaproteobacteria</taxon>
        <taxon>Hyphomicrobiales</taxon>
        <taxon>Kaistiaceae</taxon>
        <taxon>Kaistia</taxon>
    </lineage>
</organism>
<evidence type="ECO:0000313" key="10">
    <source>
        <dbReference type="Proteomes" id="UP001144805"/>
    </source>
</evidence>
<accession>A0A9X3IMT2</accession>
<dbReference type="Proteomes" id="UP001144805">
    <property type="component" value="Unassembled WGS sequence"/>
</dbReference>
<keyword evidence="3" id="KW-1003">Cell membrane</keyword>
<dbReference type="AlphaFoldDB" id="A0A9X3IMT2"/>
<dbReference type="Pfam" id="PF19300">
    <property type="entry name" value="BPD_transp_1_N"/>
    <property type="match status" value="1"/>
</dbReference>
<keyword evidence="2 7" id="KW-0813">Transport</keyword>
<feature type="transmembrane region" description="Helical" evidence="7">
    <location>
        <begin position="26"/>
        <end position="47"/>
    </location>
</feature>
<reference evidence="9" key="1">
    <citation type="submission" date="2022-11" db="EMBL/GenBank/DDBJ databases">
        <title>Biodiversity and phylogenetic relationships of bacteria.</title>
        <authorList>
            <person name="Machado R.A.R."/>
            <person name="Bhat A."/>
            <person name="Loulou A."/>
            <person name="Kallel S."/>
        </authorList>
    </citation>
    <scope>NUCLEOTIDE SEQUENCE</scope>
    <source>
        <strain evidence="9">K-TC2</strain>
    </source>
</reference>
<evidence type="ECO:0000256" key="1">
    <source>
        <dbReference type="ARBA" id="ARBA00004651"/>
    </source>
</evidence>
<name>A0A9X3IMT2_9HYPH</name>
<dbReference type="InterPro" id="IPR045621">
    <property type="entry name" value="BPD_transp_1_N"/>
</dbReference>
<feature type="transmembrane region" description="Helical" evidence="7">
    <location>
        <begin position="118"/>
        <end position="139"/>
    </location>
</feature>
<evidence type="ECO:0000256" key="7">
    <source>
        <dbReference type="RuleBase" id="RU363032"/>
    </source>
</evidence>
<dbReference type="PANTHER" id="PTHR43163">
    <property type="entry name" value="DIPEPTIDE TRANSPORT SYSTEM PERMEASE PROTEIN DPPB-RELATED"/>
    <property type="match status" value="1"/>
</dbReference>
<dbReference type="EMBL" id="JAPKNK010000005">
    <property type="protein sequence ID" value="MCX5570245.1"/>
    <property type="molecule type" value="Genomic_DNA"/>
</dbReference>
<dbReference type="PROSITE" id="PS50928">
    <property type="entry name" value="ABC_TM1"/>
    <property type="match status" value="1"/>
</dbReference>
<feature type="transmembrane region" description="Helical" evidence="7">
    <location>
        <begin position="322"/>
        <end position="342"/>
    </location>
</feature>
<evidence type="ECO:0000259" key="8">
    <source>
        <dbReference type="PROSITE" id="PS50928"/>
    </source>
</evidence>
<evidence type="ECO:0000256" key="6">
    <source>
        <dbReference type="ARBA" id="ARBA00023136"/>
    </source>
</evidence>
<evidence type="ECO:0000256" key="5">
    <source>
        <dbReference type="ARBA" id="ARBA00022989"/>
    </source>
</evidence>
<keyword evidence="6 7" id="KW-0472">Membrane</keyword>
<comment type="similarity">
    <text evidence="7">Belongs to the binding-protein-dependent transport system permease family.</text>
</comment>
<evidence type="ECO:0000256" key="3">
    <source>
        <dbReference type="ARBA" id="ARBA00022475"/>
    </source>
</evidence>
<proteinExistence type="inferred from homology"/>
<comment type="caution">
    <text evidence="9">The sequence shown here is derived from an EMBL/GenBank/DDBJ whole genome shotgun (WGS) entry which is preliminary data.</text>
</comment>
<gene>
    <name evidence="9" type="ORF">OSH07_13650</name>
</gene>
<dbReference type="SUPFAM" id="SSF161098">
    <property type="entry name" value="MetI-like"/>
    <property type="match status" value="1"/>
</dbReference>
<evidence type="ECO:0000313" key="9">
    <source>
        <dbReference type="EMBL" id="MCX5570245.1"/>
    </source>
</evidence>
<feature type="domain" description="ABC transmembrane type-1" evidence="8">
    <location>
        <begin position="112"/>
        <end position="342"/>
    </location>
</feature>
<dbReference type="RefSeq" id="WP_266339212.1">
    <property type="nucleotide sequence ID" value="NZ_JAPKNK010000005.1"/>
</dbReference>
<dbReference type="InterPro" id="IPR000515">
    <property type="entry name" value="MetI-like"/>
</dbReference>
<keyword evidence="10" id="KW-1185">Reference proteome</keyword>
<dbReference type="Pfam" id="PF00528">
    <property type="entry name" value="BPD_transp_1"/>
    <property type="match status" value="1"/>
</dbReference>
<keyword evidence="4 7" id="KW-0812">Transmembrane</keyword>
<feature type="transmembrane region" description="Helical" evidence="7">
    <location>
        <begin position="277"/>
        <end position="302"/>
    </location>
</feature>
<dbReference type="InterPro" id="IPR035906">
    <property type="entry name" value="MetI-like_sf"/>
</dbReference>
<feature type="transmembrane region" description="Helical" evidence="7">
    <location>
        <begin position="151"/>
        <end position="179"/>
    </location>
</feature>
<evidence type="ECO:0000256" key="4">
    <source>
        <dbReference type="ARBA" id="ARBA00022692"/>
    </source>
</evidence>
<evidence type="ECO:0000256" key="2">
    <source>
        <dbReference type="ARBA" id="ARBA00022448"/>
    </source>
</evidence>